<dbReference type="EMBL" id="BX284605">
    <property type="protein sequence ID" value="CAB63438.2"/>
    <property type="molecule type" value="Genomic_DNA"/>
</dbReference>
<organism evidence="2 3">
    <name type="scientific">Caenorhabditis elegans</name>
    <dbReference type="NCBI Taxonomy" id="6239"/>
    <lineage>
        <taxon>Eukaryota</taxon>
        <taxon>Metazoa</taxon>
        <taxon>Ecdysozoa</taxon>
        <taxon>Nematoda</taxon>
        <taxon>Chromadorea</taxon>
        <taxon>Rhabditida</taxon>
        <taxon>Rhabditina</taxon>
        <taxon>Rhabditomorpha</taxon>
        <taxon>Rhabditoidea</taxon>
        <taxon>Rhabditidae</taxon>
        <taxon>Peloderinae</taxon>
        <taxon>Caenorhabditis</taxon>
    </lineage>
</organism>
<dbReference type="PhylomeDB" id="Q9U3N0"/>
<dbReference type="SMART" id="SM00256">
    <property type="entry name" value="FBOX"/>
    <property type="match status" value="1"/>
</dbReference>
<keyword evidence="3" id="KW-1185">Reference proteome</keyword>
<dbReference type="FunCoup" id="Q9U3N0">
    <property type="interactions" value="154"/>
</dbReference>
<dbReference type="WormBase" id="C38D9.9">
    <property type="protein sequence ID" value="CE40751"/>
    <property type="gene ID" value="WBGene00008017"/>
    <property type="gene designation" value="fbxa-176"/>
</dbReference>
<evidence type="ECO:0000313" key="2">
    <source>
        <dbReference type="EMBL" id="CAB63438.2"/>
    </source>
</evidence>
<dbReference type="HOGENOM" id="CLU_788083_0_0_1"/>
<dbReference type="PaxDb" id="6239-C38D9.9"/>
<dbReference type="CDD" id="cd22150">
    <property type="entry name" value="F-box_CeFBXA-like"/>
    <property type="match status" value="1"/>
</dbReference>
<dbReference type="InterPro" id="IPR040161">
    <property type="entry name" value="FB224"/>
</dbReference>
<dbReference type="RefSeq" id="NP_507445.2">
    <property type="nucleotide sequence ID" value="NM_075044.3"/>
</dbReference>
<protein>
    <submittedName>
        <fullName evidence="2">F-box domain-containing protein</fullName>
    </submittedName>
</protein>
<dbReference type="Pfam" id="PF01827">
    <property type="entry name" value="FTH"/>
    <property type="match status" value="1"/>
</dbReference>
<dbReference type="Bgee" id="WBGene00008017">
    <property type="expression patterns" value="Expressed in adult organism and 1 other cell type or tissue"/>
</dbReference>
<evidence type="ECO:0000313" key="4">
    <source>
        <dbReference type="WormBase" id="C38D9.9"/>
    </source>
</evidence>
<dbReference type="InterPro" id="IPR036047">
    <property type="entry name" value="F-box-like_dom_sf"/>
</dbReference>
<dbReference type="AlphaFoldDB" id="Q9U3N0"/>
<dbReference type="InterPro" id="IPR001810">
    <property type="entry name" value="F-box_dom"/>
</dbReference>
<dbReference type="PROSITE" id="PS50181">
    <property type="entry name" value="FBOX"/>
    <property type="match status" value="1"/>
</dbReference>
<sequence length="343" mass="39958">MGKNKRTKKLAMDSGNSGTISKPSSIVHLPIDVLEEFLEKLEPKDRFLLRKVSRQFKALIDNRDYGLKRIKLSINIMFKSCSIYFDENRVEYEDIPKLPRGTPRKWENPVLKDDCSVCLEDDVIHRVVGMTHLEVALSDMTLFLRNSKCRLDWLSVPRAFNQSSETITRLFSDQLTNLHVKKLILREFTSTQIAQILPSFKAGVLEEILWELHDPVNIDVVQEDLVGLEQWKRAKSLIVKPSYFKKSYVHVTTDFQLFANFSKLKAYLKFFREDHARDLKEILPKIPNFKSWTLTAPIEDPMEVVKIFRPEYAGGPFRSIDYTAHGLIYTIEFDFKHFKVIGK</sequence>
<dbReference type="PANTHER" id="PTHR23015">
    <property type="entry name" value="UNCHARACTERIZED C.ELEGANS PROTEIN"/>
    <property type="match status" value="1"/>
</dbReference>
<dbReference type="GeneID" id="183320"/>
<dbReference type="UCSC" id="C38D9.9">
    <property type="organism name" value="c. elegans"/>
</dbReference>
<dbReference type="InParanoid" id="Q9U3N0"/>
<dbReference type="InterPro" id="IPR002900">
    <property type="entry name" value="DUF38/FTH_CAE_spp"/>
</dbReference>
<dbReference type="Proteomes" id="UP000001940">
    <property type="component" value="Chromosome V"/>
</dbReference>
<accession>Q9U3N0</accession>
<reference evidence="2 3" key="1">
    <citation type="journal article" date="1998" name="Science">
        <title>Genome sequence of the nematode C. elegans: a platform for investigating biology.</title>
        <authorList>
            <consortium name="The C. elegans sequencing consortium"/>
            <person name="Sulson J.E."/>
            <person name="Waterston R."/>
        </authorList>
    </citation>
    <scope>NUCLEOTIDE SEQUENCE [LARGE SCALE GENOMIC DNA]</scope>
    <source>
        <strain evidence="2 3">Bristol N2</strain>
    </source>
</reference>
<evidence type="ECO:0000259" key="1">
    <source>
        <dbReference type="PROSITE" id="PS50181"/>
    </source>
</evidence>
<dbReference type="STRING" id="6239.C38D9.9.1"/>
<name>Q9U3N0_CAEEL</name>
<dbReference type="CTD" id="183320"/>
<gene>
    <name evidence="2 4" type="primary">fbxa-176</name>
    <name evidence="4" type="ORF">C38D9.9</name>
    <name evidence="2" type="ORF">CELE_C38D9.9</name>
</gene>
<dbReference type="SUPFAM" id="SSF81383">
    <property type="entry name" value="F-box domain"/>
    <property type="match status" value="1"/>
</dbReference>
<dbReference type="PANTHER" id="PTHR23015:SF4">
    <property type="entry name" value="DUF38 DOMAIN-CONTAINING PROTEIN-RELATED"/>
    <property type="match status" value="1"/>
</dbReference>
<dbReference type="Pfam" id="PF00646">
    <property type="entry name" value="F-box"/>
    <property type="match status" value="1"/>
</dbReference>
<proteinExistence type="predicted"/>
<feature type="domain" description="F-box" evidence="1">
    <location>
        <begin position="23"/>
        <end position="70"/>
    </location>
</feature>
<dbReference type="AGR" id="WB:WBGene00008017"/>
<evidence type="ECO:0000313" key="3">
    <source>
        <dbReference type="Proteomes" id="UP000001940"/>
    </source>
</evidence>
<dbReference type="KEGG" id="cel:CELE_C38D9.9"/>